<accession>A0A8T4L4X7</accession>
<reference evidence="5" key="1">
    <citation type="submission" date="2021-03" db="EMBL/GenBank/DDBJ databases">
        <authorList>
            <person name="Jaffe A."/>
        </authorList>
    </citation>
    <scope>NUCLEOTIDE SEQUENCE</scope>
    <source>
        <strain evidence="5">RIFCSPLOWO2_01_FULL_58_19</strain>
    </source>
</reference>
<evidence type="ECO:0000259" key="4">
    <source>
        <dbReference type="SMART" id="SM00244"/>
    </source>
</evidence>
<dbReference type="Gene3D" id="3.30.479.30">
    <property type="entry name" value="Band 7 domain"/>
    <property type="match status" value="1"/>
</dbReference>
<dbReference type="PANTHER" id="PTHR10264:SF19">
    <property type="entry name" value="AT06885P-RELATED"/>
    <property type="match status" value="1"/>
</dbReference>
<dbReference type="InterPro" id="IPR001972">
    <property type="entry name" value="Stomatin_HflK_fam"/>
</dbReference>
<comment type="similarity">
    <text evidence="2">Belongs to the band 7/mec-2 family.</text>
</comment>
<dbReference type="InterPro" id="IPR001107">
    <property type="entry name" value="Band_7"/>
</dbReference>
<organism evidence="5 6">
    <name type="scientific">Candidatus Iainarchaeum sp</name>
    <dbReference type="NCBI Taxonomy" id="3101447"/>
    <lineage>
        <taxon>Archaea</taxon>
        <taxon>Candidatus Iainarchaeota</taxon>
        <taxon>Candidatus Iainarchaeia</taxon>
        <taxon>Candidatus Iainarchaeales</taxon>
        <taxon>Candidatus Iainarchaeaceae</taxon>
        <taxon>Candidatus Iainarchaeum</taxon>
    </lineage>
</organism>
<dbReference type="Gene3D" id="6.10.250.2090">
    <property type="match status" value="1"/>
</dbReference>
<keyword evidence="3" id="KW-0812">Transmembrane</keyword>
<comment type="caution">
    <text evidence="5">The sequence shown here is derived from an EMBL/GenBank/DDBJ whole genome shotgun (WGS) entry which is preliminary data.</text>
</comment>
<dbReference type="CDD" id="cd08826">
    <property type="entry name" value="SPFH_eoslipins_u1"/>
    <property type="match status" value="1"/>
</dbReference>
<evidence type="ECO:0000313" key="5">
    <source>
        <dbReference type="EMBL" id="MBS3062368.1"/>
    </source>
</evidence>
<keyword evidence="3" id="KW-1133">Transmembrane helix</keyword>
<comment type="subcellular location">
    <subcellularLocation>
        <location evidence="1">Membrane</location>
        <topology evidence="1">Single-pass membrane protein</topology>
    </subcellularLocation>
</comment>
<sequence>MLLEYLAVLVLALLLLLLFSGLYFVGGFIPVTGLFLVLFFMAIKVIQQYETGIKFRLGRFAGTLNPGLNLVIPLIEWVKVVDMRVITIDIPKQQAITKDNVPVSINGVVYFKVADASKAILKVQDYAYAVSQYAQTALRDVIGGMTLDEILAERTKIGEEIEKIVERETLNWGIEVTSIKLQDIDMPEDLKRLMSRQASSEREKRATIIKAEGDKLAAVNLAQAAEIMATSKGAMQLRTLQTIDGLGPTASNTVILAVPVEVLEALQLFADKKKDKK</sequence>
<protein>
    <submittedName>
        <fullName evidence="5">Slipin family protein</fullName>
    </submittedName>
</protein>
<feature type="transmembrane region" description="Helical" evidence="3">
    <location>
        <begin position="5"/>
        <end position="22"/>
    </location>
</feature>
<reference evidence="5" key="2">
    <citation type="submission" date="2021-05" db="EMBL/GenBank/DDBJ databases">
        <title>Protein family content uncovers lineage relationships and bacterial pathway maintenance mechanisms in DPANN archaea.</title>
        <authorList>
            <person name="Castelle C.J."/>
            <person name="Meheust R."/>
            <person name="Jaffe A.L."/>
            <person name="Seitz K."/>
            <person name="Gong X."/>
            <person name="Baker B.J."/>
            <person name="Banfield J.F."/>
        </authorList>
    </citation>
    <scope>NUCLEOTIDE SEQUENCE</scope>
    <source>
        <strain evidence="5">RIFCSPLOWO2_01_FULL_58_19</strain>
    </source>
</reference>
<dbReference type="InterPro" id="IPR043202">
    <property type="entry name" value="Band-7_stomatin-like"/>
</dbReference>
<dbReference type="GO" id="GO:0005886">
    <property type="term" value="C:plasma membrane"/>
    <property type="evidence" value="ECO:0007669"/>
    <property type="project" value="InterPro"/>
</dbReference>
<evidence type="ECO:0000256" key="2">
    <source>
        <dbReference type="ARBA" id="ARBA00008164"/>
    </source>
</evidence>
<dbReference type="SMART" id="SM00244">
    <property type="entry name" value="PHB"/>
    <property type="match status" value="1"/>
</dbReference>
<evidence type="ECO:0000313" key="6">
    <source>
        <dbReference type="Proteomes" id="UP000678237"/>
    </source>
</evidence>
<keyword evidence="3" id="KW-0472">Membrane</keyword>
<dbReference type="PRINTS" id="PR00721">
    <property type="entry name" value="STOMATIN"/>
</dbReference>
<feature type="transmembrane region" description="Helical" evidence="3">
    <location>
        <begin position="28"/>
        <end position="46"/>
    </location>
</feature>
<dbReference type="PANTHER" id="PTHR10264">
    <property type="entry name" value="BAND 7 PROTEIN-RELATED"/>
    <property type="match status" value="1"/>
</dbReference>
<dbReference type="InterPro" id="IPR036013">
    <property type="entry name" value="Band_7/SPFH_dom_sf"/>
</dbReference>
<proteinExistence type="inferred from homology"/>
<name>A0A8T4L4X7_9ARCH</name>
<evidence type="ECO:0000256" key="3">
    <source>
        <dbReference type="SAM" id="Phobius"/>
    </source>
</evidence>
<dbReference type="EMBL" id="JAGVWE010000002">
    <property type="protein sequence ID" value="MBS3062368.1"/>
    <property type="molecule type" value="Genomic_DNA"/>
</dbReference>
<dbReference type="Proteomes" id="UP000678237">
    <property type="component" value="Unassembled WGS sequence"/>
</dbReference>
<feature type="domain" description="Band 7" evidence="4">
    <location>
        <begin position="41"/>
        <end position="198"/>
    </location>
</feature>
<dbReference type="AlphaFoldDB" id="A0A8T4L4X7"/>
<evidence type="ECO:0000256" key="1">
    <source>
        <dbReference type="ARBA" id="ARBA00004167"/>
    </source>
</evidence>
<dbReference type="Pfam" id="PF01145">
    <property type="entry name" value="Band_7"/>
    <property type="match status" value="1"/>
</dbReference>
<gene>
    <name evidence="5" type="ORF">J4203_00715</name>
</gene>
<dbReference type="GO" id="GO:0098552">
    <property type="term" value="C:side of membrane"/>
    <property type="evidence" value="ECO:0007669"/>
    <property type="project" value="UniProtKB-ARBA"/>
</dbReference>
<dbReference type="FunFam" id="3.30.479.30:FF:000004">
    <property type="entry name" value="Putative membrane protease family, stomatin"/>
    <property type="match status" value="1"/>
</dbReference>
<dbReference type="SUPFAM" id="SSF117892">
    <property type="entry name" value="Band 7/SPFH domain"/>
    <property type="match status" value="1"/>
</dbReference>